<evidence type="ECO:0000313" key="1">
    <source>
        <dbReference type="EMBL" id="MDI9859967.1"/>
    </source>
</evidence>
<proteinExistence type="predicted"/>
<evidence type="ECO:0000313" key="2">
    <source>
        <dbReference type="Proteomes" id="UP001236507"/>
    </source>
</evidence>
<reference evidence="1 2" key="1">
    <citation type="submission" date="2023-05" db="EMBL/GenBank/DDBJ databases">
        <title>Novel species of genus Flectobacillus isolated from stream in China.</title>
        <authorList>
            <person name="Lu H."/>
        </authorList>
    </citation>
    <scope>NUCLEOTIDE SEQUENCE [LARGE SCALE GENOMIC DNA]</scope>
    <source>
        <strain evidence="1 2">KCTC 42575</strain>
    </source>
</reference>
<organism evidence="1 2">
    <name type="scientific">Flectobacillus roseus</name>
    <dbReference type="NCBI Taxonomy" id="502259"/>
    <lineage>
        <taxon>Bacteria</taxon>
        <taxon>Pseudomonadati</taxon>
        <taxon>Bacteroidota</taxon>
        <taxon>Cytophagia</taxon>
        <taxon>Cytophagales</taxon>
        <taxon>Flectobacillaceae</taxon>
        <taxon>Flectobacillus</taxon>
    </lineage>
</organism>
<dbReference type="EMBL" id="JASHIF010000009">
    <property type="protein sequence ID" value="MDI9859967.1"/>
    <property type="molecule type" value="Genomic_DNA"/>
</dbReference>
<keyword evidence="2" id="KW-1185">Reference proteome</keyword>
<accession>A0ABT6Y8S0</accession>
<dbReference type="PROSITE" id="PS51257">
    <property type="entry name" value="PROKAR_LIPOPROTEIN"/>
    <property type="match status" value="1"/>
</dbReference>
<dbReference type="RefSeq" id="WP_095162365.1">
    <property type="nucleotide sequence ID" value="NZ_JASHIF010000009.1"/>
</dbReference>
<protein>
    <recommendedName>
        <fullName evidence="3">Lipoprotein</fullName>
    </recommendedName>
</protein>
<evidence type="ECO:0008006" key="3">
    <source>
        <dbReference type="Google" id="ProtNLM"/>
    </source>
</evidence>
<comment type="caution">
    <text evidence="1">The sequence shown here is derived from an EMBL/GenBank/DDBJ whole genome shotgun (WGS) entry which is preliminary data.</text>
</comment>
<dbReference type="Proteomes" id="UP001236507">
    <property type="component" value="Unassembled WGS sequence"/>
</dbReference>
<gene>
    <name evidence="1" type="ORF">QM524_12165</name>
</gene>
<name>A0ABT6Y8S0_9BACT</name>
<sequence>MKKYLFSIIAAATLMSCSDNDSFPTRFVLSDKFTTNSQGWVGDFADYPTTDSVFYELSYSHTKLPAPLDTAKKALRISGNNHSDDLFMFLKKKVTGLKPNQTYNAKFEVEFASTVPNGMMGVGGSPGESVYFGAGFSAIEPKKEVDNGYYRIKNVGKISQAADGKDMKVMGNVANGTDKNQYTLVKRSGTFTGKTDAQGQLWLMIGTDSGFEATTTLYYTGVNVEFIEVTNQ</sequence>